<evidence type="ECO:0000259" key="1">
    <source>
        <dbReference type="Pfam" id="PF13173"/>
    </source>
</evidence>
<protein>
    <submittedName>
        <fullName evidence="3">ATP-binding protein</fullName>
    </submittedName>
</protein>
<dbReference type="EMBL" id="QRIN01000150">
    <property type="protein sequence ID" value="RHG60165.1"/>
    <property type="molecule type" value="Genomic_DNA"/>
</dbReference>
<gene>
    <name evidence="3" type="ORF">DW250_16165</name>
</gene>
<dbReference type="InterPro" id="IPR041682">
    <property type="entry name" value="AAA_14"/>
</dbReference>
<dbReference type="PANTHER" id="PTHR33295:SF8">
    <property type="entry name" value="AAA+ ATPASE DOMAIN-CONTAINING PROTEIN"/>
    <property type="match status" value="1"/>
</dbReference>
<name>A0A3R6DYK8_9BACT</name>
<dbReference type="PANTHER" id="PTHR33295">
    <property type="entry name" value="ATPASE"/>
    <property type="match status" value="1"/>
</dbReference>
<dbReference type="RefSeq" id="WP_118201912.1">
    <property type="nucleotide sequence ID" value="NZ_QRIE01000147.1"/>
</dbReference>
<dbReference type="InterPro" id="IPR027417">
    <property type="entry name" value="P-loop_NTPase"/>
</dbReference>
<organism evidence="3 4">
    <name type="scientific">Segatella copri</name>
    <dbReference type="NCBI Taxonomy" id="165179"/>
    <lineage>
        <taxon>Bacteria</taxon>
        <taxon>Pseudomonadati</taxon>
        <taxon>Bacteroidota</taxon>
        <taxon>Bacteroidia</taxon>
        <taxon>Bacteroidales</taxon>
        <taxon>Prevotellaceae</taxon>
        <taxon>Segatella</taxon>
    </lineage>
</organism>
<dbReference type="InterPro" id="IPR025420">
    <property type="entry name" value="DUF4143"/>
</dbReference>
<keyword evidence="3" id="KW-0547">Nucleotide-binding</keyword>
<dbReference type="SUPFAM" id="SSF52540">
    <property type="entry name" value="P-loop containing nucleoside triphosphate hydrolases"/>
    <property type="match status" value="1"/>
</dbReference>
<proteinExistence type="predicted"/>
<dbReference type="Pfam" id="PF13173">
    <property type="entry name" value="AAA_14"/>
    <property type="match status" value="1"/>
</dbReference>
<reference evidence="3 4" key="1">
    <citation type="submission" date="2018-08" db="EMBL/GenBank/DDBJ databases">
        <title>A genome reference for cultivated species of the human gut microbiota.</title>
        <authorList>
            <person name="Zou Y."/>
            <person name="Xue W."/>
            <person name="Luo G."/>
        </authorList>
    </citation>
    <scope>NUCLEOTIDE SEQUENCE [LARGE SCALE GENOMIC DNA]</scope>
    <source>
        <strain evidence="3 4">AM22-1</strain>
    </source>
</reference>
<comment type="caution">
    <text evidence="3">The sequence shown here is derived from an EMBL/GenBank/DDBJ whole genome shotgun (WGS) entry which is preliminary data.</text>
</comment>
<accession>A0A3R6DYK8</accession>
<evidence type="ECO:0000313" key="4">
    <source>
        <dbReference type="Proteomes" id="UP000286501"/>
    </source>
</evidence>
<sequence>MKELLKKIIFEQQEYCKNIAQDTVPRTIEEEWLTTTEILIITGIRRCGKSVLLQQMRNKLPEQDFFFNFDDERLVNFTVSDFQTLQECFFELFGEQHTYYFDEIQNVKGWETFVRRLYNEGNKVIVTGSNARMLSRELGTHLTGRYIAVEIFPFSFQEYLQLAKVQLEAKDFYLTSKRAILLGHFKEYLEKGGFPKYLQSSSTRYLSSLYDSIIFRDVMARNGLTNDKEMQELIFYLASNATKRITYTSLGKIVGIRHSETVKNYLEYIEQTYMIFQLMKYSPSVKVQMLNPKKIYFIDNAIVSRIGFNATDNMGVKLENIVFIELKRRGYDVFYHADKKECDFVVREGMRIMKAYQVTIAMNDEKTRKREIEGLLEAMNAYGLAEGYILTMEEKEELEIDGKQVHVLPTWEWMLREK</sequence>
<keyword evidence="3" id="KW-0067">ATP-binding</keyword>
<feature type="domain" description="DUF4143" evidence="2">
    <location>
        <begin position="216"/>
        <end position="350"/>
    </location>
</feature>
<dbReference type="GO" id="GO:0005524">
    <property type="term" value="F:ATP binding"/>
    <property type="evidence" value="ECO:0007669"/>
    <property type="project" value="UniProtKB-KW"/>
</dbReference>
<dbReference type="AlphaFoldDB" id="A0A3R6DYK8"/>
<evidence type="ECO:0000259" key="2">
    <source>
        <dbReference type="Pfam" id="PF13635"/>
    </source>
</evidence>
<evidence type="ECO:0000313" key="3">
    <source>
        <dbReference type="EMBL" id="RHG60165.1"/>
    </source>
</evidence>
<feature type="domain" description="AAA" evidence="1">
    <location>
        <begin position="37"/>
        <end position="160"/>
    </location>
</feature>
<dbReference type="Proteomes" id="UP000286501">
    <property type="component" value="Unassembled WGS sequence"/>
</dbReference>
<dbReference type="Pfam" id="PF13635">
    <property type="entry name" value="DUF4143"/>
    <property type="match status" value="1"/>
</dbReference>